<dbReference type="InterPro" id="IPR001568">
    <property type="entry name" value="RNase_T2-like"/>
</dbReference>
<dbReference type="Gene3D" id="3.90.730.10">
    <property type="entry name" value="Ribonuclease T2-like"/>
    <property type="match status" value="1"/>
</dbReference>
<dbReference type="InterPro" id="IPR039378">
    <property type="entry name" value="RNase_T2_prok"/>
</dbReference>
<accession>A0A2G9WR08</accession>
<feature type="signal peptide" evidence="3">
    <location>
        <begin position="1"/>
        <end position="21"/>
    </location>
</feature>
<sequence>MTGRLARLLLVLFVWPAAALAGDAAGRFDFYLLSLTWSPSYCEAEGGARGDAQCRTGRRYGFLVHGLWPQYERGFPEDCPTRLTPSETDVRALADLMPARGLVRHEWRRHGACSGLAPADYLRTIRAAREAVRIPTAFQRLDKYVMVSPAEVEAAFVAANPGLRPGGVAVTCDGRRLREVRICLTRGLGFRACEEVDRRGCRADRVVLPPVR</sequence>
<dbReference type="Pfam" id="PF00445">
    <property type="entry name" value="Ribonuclease_T2"/>
    <property type="match status" value="1"/>
</dbReference>
<protein>
    <submittedName>
        <fullName evidence="4">Ribonuclease T</fullName>
    </submittedName>
</protein>
<dbReference type="InterPro" id="IPR036430">
    <property type="entry name" value="RNase_T2-like_sf"/>
</dbReference>
<keyword evidence="5" id="KW-1185">Reference proteome</keyword>
<evidence type="ECO:0000313" key="4">
    <source>
        <dbReference type="EMBL" id="PIO97159.1"/>
    </source>
</evidence>
<comment type="caution">
    <text evidence="4">The sequence shown here is derived from an EMBL/GenBank/DDBJ whole genome shotgun (WGS) entry which is preliminary data.</text>
</comment>
<dbReference type="AlphaFoldDB" id="A0A2G9WR08"/>
<keyword evidence="3" id="KW-0732">Signal</keyword>
<dbReference type="InterPro" id="IPR018188">
    <property type="entry name" value="RNase_T2_His_AS_1"/>
</dbReference>
<evidence type="ECO:0000313" key="5">
    <source>
        <dbReference type="Proteomes" id="UP000231070"/>
    </source>
</evidence>
<dbReference type="PROSITE" id="PS00531">
    <property type="entry name" value="RNASE_T2_2"/>
    <property type="match status" value="1"/>
</dbReference>
<dbReference type="OrthoDB" id="4720638at2"/>
<evidence type="ECO:0000256" key="1">
    <source>
        <dbReference type="ARBA" id="ARBA00007469"/>
    </source>
</evidence>
<evidence type="ECO:0000256" key="3">
    <source>
        <dbReference type="SAM" id="SignalP"/>
    </source>
</evidence>
<dbReference type="GO" id="GO:0003723">
    <property type="term" value="F:RNA binding"/>
    <property type="evidence" value="ECO:0007669"/>
    <property type="project" value="InterPro"/>
</dbReference>
<dbReference type="GO" id="GO:0033897">
    <property type="term" value="F:ribonuclease T2 activity"/>
    <property type="evidence" value="ECO:0007669"/>
    <property type="project" value="InterPro"/>
</dbReference>
<dbReference type="GO" id="GO:0006401">
    <property type="term" value="P:RNA catabolic process"/>
    <property type="evidence" value="ECO:0007669"/>
    <property type="project" value="UniProtKB-ARBA"/>
</dbReference>
<dbReference type="Proteomes" id="UP000231070">
    <property type="component" value="Unassembled WGS sequence"/>
</dbReference>
<dbReference type="CDD" id="cd01062">
    <property type="entry name" value="RNase_T2_prok"/>
    <property type="match status" value="1"/>
</dbReference>
<dbReference type="PANTHER" id="PTHR11240:SF22">
    <property type="entry name" value="RIBONUCLEASE T2"/>
    <property type="match status" value="1"/>
</dbReference>
<reference evidence="4 5" key="1">
    <citation type="submission" date="2017-08" db="EMBL/GenBank/DDBJ databases">
        <title>Pleomorphomonas carboxidotrophicus sp. nov., a new mesophilic hydrogenogenic carboxidotroph.</title>
        <authorList>
            <person name="Esquivel-Elizondo S."/>
            <person name="Krajmalnik-Brown R."/>
            <person name="Maldonado J."/>
        </authorList>
    </citation>
    <scope>NUCLEOTIDE SEQUENCE [LARGE SCALE GENOMIC DNA]</scope>
    <source>
        <strain evidence="4 5">SVCO-16</strain>
    </source>
</reference>
<gene>
    <name evidence="4" type="ORF">CJ014_22075</name>
</gene>
<name>A0A2G9WR08_9HYPH</name>
<evidence type="ECO:0000256" key="2">
    <source>
        <dbReference type="RuleBase" id="RU004328"/>
    </source>
</evidence>
<dbReference type="PANTHER" id="PTHR11240">
    <property type="entry name" value="RIBONUCLEASE T2"/>
    <property type="match status" value="1"/>
</dbReference>
<dbReference type="InterPro" id="IPR033130">
    <property type="entry name" value="RNase_T2_His_AS_2"/>
</dbReference>
<organism evidence="4 5">
    <name type="scientific">Pleomorphomonas carboxyditropha</name>
    <dbReference type="NCBI Taxonomy" id="2023338"/>
    <lineage>
        <taxon>Bacteria</taxon>
        <taxon>Pseudomonadati</taxon>
        <taxon>Pseudomonadota</taxon>
        <taxon>Alphaproteobacteria</taxon>
        <taxon>Hyphomicrobiales</taxon>
        <taxon>Pleomorphomonadaceae</taxon>
        <taxon>Pleomorphomonas</taxon>
    </lineage>
</organism>
<dbReference type="EMBL" id="NQVN01000021">
    <property type="protein sequence ID" value="PIO97159.1"/>
    <property type="molecule type" value="Genomic_DNA"/>
</dbReference>
<dbReference type="PROSITE" id="PS00530">
    <property type="entry name" value="RNASE_T2_1"/>
    <property type="match status" value="1"/>
</dbReference>
<feature type="chain" id="PRO_5013970574" evidence="3">
    <location>
        <begin position="22"/>
        <end position="212"/>
    </location>
</feature>
<dbReference type="RefSeq" id="WP_100082674.1">
    <property type="nucleotide sequence ID" value="NZ_NQVN01000021.1"/>
</dbReference>
<proteinExistence type="inferred from homology"/>
<comment type="similarity">
    <text evidence="1 2">Belongs to the RNase T2 family.</text>
</comment>
<dbReference type="SUPFAM" id="SSF55895">
    <property type="entry name" value="Ribonuclease Rh-like"/>
    <property type="match status" value="1"/>
</dbReference>